<evidence type="ECO:0008006" key="3">
    <source>
        <dbReference type="Google" id="ProtNLM"/>
    </source>
</evidence>
<dbReference type="RefSeq" id="WP_061095949.1">
    <property type="nucleotide sequence ID" value="NZ_CP014323.1"/>
</dbReference>
<evidence type="ECO:0000313" key="2">
    <source>
        <dbReference type="Proteomes" id="UP000063991"/>
    </source>
</evidence>
<dbReference type="Proteomes" id="UP000063991">
    <property type="component" value="Chromosome"/>
</dbReference>
<organism evidence="1 2">
    <name type="scientific">Alteromonas macleodii</name>
    <name type="common">Pseudoalteromonas macleodii</name>
    <dbReference type="NCBI Taxonomy" id="28108"/>
    <lineage>
        <taxon>Bacteria</taxon>
        <taxon>Pseudomonadati</taxon>
        <taxon>Pseudomonadota</taxon>
        <taxon>Gammaproteobacteria</taxon>
        <taxon>Alteromonadales</taxon>
        <taxon>Alteromonadaceae</taxon>
        <taxon>Alteromonas/Salinimonas group</taxon>
        <taxon>Alteromonas</taxon>
    </lineage>
</organism>
<proteinExistence type="predicted"/>
<dbReference type="AlphaFoldDB" id="A0A126Q3M2"/>
<reference evidence="1 2" key="1">
    <citation type="submission" date="2015-12" db="EMBL/GenBank/DDBJ databases">
        <authorList>
            <person name="Shamseldin A."/>
            <person name="Moawad H."/>
            <person name="Abd El-Rahim W.M."/>
            <person name="Sadowsky M.J."/>
        </authorList>
    </citation>
    <scope>NUCLEOTIDE SEQUENCE [LARGE SCALE GENOMIC DNA]</scope>
    <source>
        <strain evidence="1 2">D7</strain>
    </source>
</reference>
<dbReference type="OrthoDB" id="9179784at2"/>
<protein>
    <recommendedName>
        <fullName evidence="3">Glycosyltransferase family 1 protein</fullName>
    </recommendedName>
</protein>
<dbReference type="SUPFAM" id="SSF53756">
    <property type="entry name" value="UDP-Glycosyltransferase/glycogen phosphorylase"/>
    <property type="match status" value="1"/>
</dbReference>
<name>A0A126Q3M2_ALTMA</name>
<sequence length="364" mass="41682">MRILIGTNHFQEYAGSELVVLEMAECFFQEGCSVTICANFVADPMKKAAESSGISTLIASEDINAFDFDLVLTINQIAPLFTYKESKEMREHTRFIFLHVDINFCLSQLGLIHEPILADEVWFNSEEMKDHFVAKGSPIEKSYIFYNAAPSRFWLEKRPYNSKISNILMISNHLPEELKELKVLLKKKGISVKHIGQNGDEYGRIGPKILNNSDVVISIGKTAQYCVAHKTPFFVYDHFGGPGYLTPDNFERASRFNFSGRCCETKKSAEQLVDELDTGYCNAVKFFSNLENEKIGKFRLRPQIISLLSRVSESQTNSERLSLIENYRQEMEKEQALARGAAMFYRMWRGAHLTVEHYRSKEKS</sequence>
<gene>
    <name evidence="1" type="ORF">AVL55_17355</name>
</gene>
<evidence type="ECO:0000313" key="1">
    <source>
        <dbReference type="EMBL" id="AMJ99765.1"/>
    </source>
</evidence>
<accession>A0A126Q3M2</accession>
<dbReference type="EMBL" id="CP014323">
    <property type="protein sequence ID" value="AMJ99765.1"/>
    <property type="molecule type" value="Genomic_DNA"/>
</dbReference>